<keyword evidence="2" id="KW-1185">Reference proteome</keyword>
<proteinExistence type="predicted"/>
<dbReference type="InParanoid" id="A0A167QUE6"/>
<dbReference type="GeneID" id="29001697"/>
<sequence>MGILILRNGIILEGFGYRGIGSKISQETWETTLVPQNTSLGRLTVDVNAHESSITRHGSPPDQTTKGIHRPVSLTRNWPKLHMPTTHVTKEKCLLGSDHIASKVQKEDIKKS</sequence>
<dbReference type="Proteomes" id="UP000077315">
    <property type="component" value="Unassembled WGS sequence"/>
</dbReference>
<name>A0A167QUE6_PHYB8</name>
<dbReference type="EMBL" id="KV440971">
    <property type="protein sequence ID" value="OAD80291.1"/>
    <property type="molecule type" value="Genomic_DNA"/>
</dbReference>
<protein>
    <submittedName>
        <fullName evidence="1">Uncharacterized protein</fullName>
    </submittedName>
</protein>
<dbReference type="RefSeq" id="XP_018298331.1">
    <property type="nucleotide sequence ID" value="XM_018440791.1"/>
</dbReference>
<dbReference type="AlphaFoldDB" id="A0A167QUE6"/>
<evidence type="ECO:0000313" key="2">
    <source>
        <dbReference type="Proteomes" id="UP000077315"/>
    </source>
</evidence>
<evidence type="ECO:0000313" key="1">
    <source>
        <dbReference type="EMBL" id="OAD80291.1"/>
    </source>
</evidence>
<reference evidence="2" key="1">
    <citation type="submission" date="2015-06" db="EMBL/GenBank/DDBJ databases">
        <title>Expansion of signal transduction pathways in fungi by whole-genome duplication.</title>
        <authorList>
            <consortium name="DOE Joint Genome Institute"/>
            <person name="Corrochano L.M."/>
            <person name="Kuo A."/>
            <person name="Marcet-Houben M."/>
            <person name="Polaino S."/>
            <person name="Salamov A."/>
            <person name="Villalobos J.M."/>
            <person name="Alvarez M.I."/>
            <person name="Avalos J."/>
            <person name="Benito E.P."/>
            <person name="Benoit I."/>
            <person name="Burger G."/>
            <person name="Camino L.P."/>
            <person name="Canovas D."/>
            <person name="Cerda-Olmedo E."/>
            <person name="Cheng J.-F."/>
            <person name="Dominguez A."/>
            <person name="Elias M."/>
            <person name="Eslava A.P."/>
            <person name="Glaser F."/>
            <person name="Grimwood J."/>
            <person name="Gutierrez G."/>
            <person name="Heitman J."/>
            <person name="Henrissat B."/>
            <person name="Iturriaga E.A."/>
            <person name="Lang B.F."/>
            <person name="Lavin J.L."/>
            <person name="Lee S."/>
            <person name="Li W."/>
            <person name="Lindquist E."/>
            <person name="Lopez-Garcia S."/>
            <person name="Luque E.M."/>
            <person name="Marcos A.T."/>
            <person name="Martin J."/>
            <person name="McCluskey K."/>
            <person name="Medina H.R."/>
            <person name="Miralles-Duran A."/>
            <person name="Miyazaki A."/>
            <person name="Munoz-Torres E."/>
            <person name="Oguiza J.A."/>
            <person name="Ohm R."/>
            <person name="Olmedo M."/>
            <person name="Orejas M."/>
            <person name="Ortiz-Castellanos L."/>
            <person name="Pisabarro A.G."/>
            <person name="Rodriguez-Romero J."/>
            <person name="Ruiz-Herrera J."/>
            <person name="Ruiz-Vazquez R."/>
            <person name="Sanz C."/>
            <person name="Schackwitz W."/>
            <person name="Schmutz J."/>
            <person name="Shahriari M."/>
            <person name="Shelest E."/>
            <person name="Silva-Franco F."/>
            <person name="Soanes D."/>
            <person name="Syed K."/>
            <person name="Tagua V.G."/>
            <person name="Talbot N.J."/>
            <person name="Thon M."/>
            <person name="De vries R.P."/>
            <person name="Wiebenga A."/>
            <person name="Yadav J.S."/>
            <person name="Braun E.L."/>
            <person name="Baker S."/>
            <person name="Garre V."/>
            <person name="Horwitz B."/>
            <person name="Torres-Martinez S."/>
            <person name="Idnurm A."/>
            <person name="Herrera-Estrella A."/>
            <person name="Gabaldon T."/>
            <person name="Grigoriev I.V."/>
        </authorList>
    </citation>
    <scope>NUCLEOTIDE SEQUENCE [LARGE SCALE GENOMIC DNA]</scope>
    <source>
        <strain evidence="2">NRRL 1555(-)</strain>
    </source>
</reference>
<dbReference type="VEuPathDB" id="FungiDB:PHYBLDRAFT_61335"/>
<gene>
    <name evidence="1" type="ORF">PHYBLDRAFT_61335</name>
</gene>
<organism evidence="1 2">
    <name type="scientific">Phycomyces blakesleeanus (strain ATCC 8743b / DSM 1359 / FGSC 10004 / NBRC 33097 / NRRL 1555)</name>
    <dbReference type="NCBI Taxonomy" id="763407"/>
    <lineage>
        <taxon>Eukaryota</taxon>
        <taxon>Fungi</taxon>
        <taxon>Fungi incertae sedis</taxon>
        <taxon>Mucoromycota</taxon>
        <taxon>Mucoromycotina</taxon>
        <taxon>Mucoromycetes</taxon>
        <taxon>Mucorales</taxon>
        <taxon>Phycomycetaceae</taxon>
        <taxon>Phycomyces</taxon>
    </lineage>
</organism>
<accession>A0A167QUE6</accession>